<accession>A0ABV8RE44</accession>
<dbReference type="InterPro" id="IPR017521">
    <property type="entry name" value="Sugar_tfrase_PEP-CTERM_Stp1"/>
</dbReference>
<organism evidence="1 2">
    <name type="scientific">Sphingorhabdus arenilitoris</name>
    <dbReference type="NCBI Taxonomy" id="1490041"/>
    <lineage>
        <taxon>Bacteria</taxon>
        <taxon>Pseudomonadati</taxon>
        <taxon>Pseudomonadota</taxon>
        <taxon>Alphaproteobacteria</taxon>
        <taxon>Sphingomonadales</taxon>
        <taxon>Sphingomonadaceae</taxon>
        <taxon>Sphingorhabdus</taxon>
    </lineage>
</organism>
<sequence>MVAEILFLAHRIPWPADRGDKIRSYHILQHLAQMGPVHVGSFADDDRDMSFVAEMEPNFASVHAEKRVKPQWQAGLEALRSGRPISVESFASPSMANWVNSVLASRPISHIFVFSGQMAQYIPDDFAGRIIMDFVDVDSAKFERYASEGGAFMRWVNRREGRLLAAFEHQVAARADASLFVSEAEAALFRQRSGLSADIVLPIGNGIDTISYDPLADIPRAKGVPRGKIIMFTGQMDYRPNIEAVDDFARRAMPAILQRHADAKFIIVGRSPTDAVKALANLPGVTVTGAVDDVRSWLTAAHVVAAPLRIARGIQNKVLEAMAMAKPVVASAAAAEGIEATDGVHFHVAANIGEEIEKICALLSDAEAAKRLGISARLHVQQHYSWDGQLAPLDALMSIKPLREAAE</sequence>
<dbReference type="PANTHER" id="PTHR12526:SF600">
    <property type="entry name" value="GLYCOSYL TRANSFERASE GROUP 1"/>
    <property type="match status" value="1"/>
</dbReference>
<evidence type="ECO:0000313" key="1">
    <source>
        <dbReference type="EMBL" id="MFC4291678.1"/>
    </source>
</evidence>
<dbReference type="Gene3D" id="3.40.50.2000">
    <property type="entry name" value="Glycogen Phosphorylase B"/>
    <property type="match status" value="2"/>
</dbReference>
<dbReference type="CDD" id="cd03801">
    <property type="entry name" value="GT4_PimA-like"/>
    <property type="match status" value="1"/>
</dbReference>
<reference evidence="2" key="1">
    <citation type="journal article" date="2019" name="Int. J. Syst. Evol. Microbiol.">
        <title>The Global Catalogue of Microorganisms (GCM) 10K type strain sequencing project: providing services to taxonomists for standard genome sequencing and annotation.</title>
        <authorList>
            <consortium name="The Broad Institute Genomics Platform"/>
            <consortium name="The Broad Institute Genome Sequencing Center for Infectious Disease"/>
            <person name="Wu L."/>
            <person name="Ma J."/>
        </authorList>
    </citation>
    <scope>NUCLEOTIDE SEQUENCE [LARGE SCALE GENOMIC DNA]</scope>
    <source>
        <strain evidence="2">CECT 8531</strain>
    </source>
</reference>
<proteinExistence type="predicted"/>
<dbReference type="RefSeq" id="WP_381424908.1">
    <property type="nucleotide sequence ID" value="NZ_JBHSDH010000013.1"/>
</dbReference>
<dbReference type="PANTHER" id="PTHR12526">
    <property type="entry name" value="GLYCOSYLTRANSFERASE"/>
    <property type="match status" value="1"/>
</dbReference>
<evidence type="ECO:0000313" key="2">
    <source>
        <dbReference type="Proteomes" id="UP001595887"/>
    </source>
</evidence>
<name>A0ABV8RE44_9SPHN</name>
<protein>
    <submittedName>
        <fullName evidence="1">TIGR03087 family PEP-CTERM/XrtA system glycosyltransferase</fullName>
    </submittedName>
</protein>
<comment type="caution">
    <text evidence="1">The sequence shown here is derived from an EMBL/GenBank/DDBJ whole genome shotgun (WGS) entry which is preliminary data.</text>
</comment>
<dbReference type="Pfam" id="PF13692">
    <property type="entry name" value="Glyco_trans_1_4"/>
    <property type="match status" value="1"/>
</dbReference>
<dbReference type="Proteomes" id="UP001595887">
    <property type="component" value="Unassembled WGS sequence"/>
</dbReference>
<dbReference type="SUPFAM" id="SSF53756">
    <property type="entry name" value="UDP-Glycosyltransferase/glycogen phosphorylase"/>
    <property type="match status" value="1"/>
</dbReference>
<dbReference type="NCBIfam" id="TIGR03087">
    <property type="entry name" value="stp1"/>
    <property type="match status" value="1"/>
</dbReference>
<keyword evidence="2" id="KW-1185">Reference proteome</keyword>
<gene>
    <name evidence="1" type="ORF">ACFOWX_04530</name>
</gene>
<dbReference type="EMBL" id="JBHSDH010000013">
    <property type="protein sequence ID" value="MFC4291678.1"/>
    <property type="molecule type" value="Genomic_DNA"/>
</dbReference>